<evidence type="ECO:0000313" key="1">
    <source>
        <dbReference type="EMBL" id="NKQ58960.1"/>
    </source>
</evidence>
<evidence type="ECO:0000313" key="2">
    <source>
        <dbReference type="Proteomes" id="UP000715441"/>
    </source>
</evidence>
<accession>A0ABX1JKE9</accession>
<gene>
    <name evidence="1" type="ORF">HFP15_39565</name>
</gene>
<reference evidence="1 2" key="1">
    <citation type="submission" date="2020-04" db="EMBL/GenBank/DDBJ databases">
        <title>Novel species.</title>
        <authorList>
            <person name="Teo W.F.A."/>
            <person name="Lipun K."/>
            <person name="Srisuk N."/>
            <person name="Duangmal K."/>
        </authorList>
    </citation>
    <scope>NUCLEOTIDE SEQUENCE [LARGE SCALE GENOMIC DNA]</scope>
    <source>
        <strain evidence="1 2">K13G38</strain>
    </source>
</reference>
<dbReference type="RefSeq" id="WP_168523282.1">
    <property type="nucleotide sequence ID" value="NZ_JAAXLS010000072.1"/>
</dbReference>
<comment type="caution">
    <text evidence="1">The sequence shown here is derived from an EMBL/GenBank/DDBJ whole genome shotgun (WGS) entry which is preliminary data.</text>
</comment>
<protein>
    <submittedName>
        <fullName evidence="1">Cytoplasmic protein</fullName>
    </submittedName>
</protein>
<organism evidence="1 2">
    <name type="scientific">Amycolatopsis acididurans</name>
    <dbReference type="NCBI Taxonomy" id="2724524"/>
    <lineage>
        <taxon>Bacteria</taxon>
        <taxon>Bacillati</taxon>
        <taxon>Actinomycetota</taxon>
        <taxon>Actinomycetes</taxon>
        <taxon>Pseudonocardiales</taxon>
        <taxon>Pseudonocardiaceae</taxon>
        <taxon>Amycolatopsis</taxon>
    </lineage>
</organism>
<dbReference type="NCBIfam" id="NF038085">
    <property type="entry name" value="MSMEG_6728_fam"/>
    <property type="match status" value="1"/>
</dbReference>
<dbReference type="Pfam" id="PF03013">
    <property type="entry name" value="Pyr_excise"/>
    <property type="match status" value="1"/>
</dbReference>
<dbReference type="Proteomes" id="UP000715441">
    <property type="component" value="Unassembled WGS sequence"/>
</dbReference>
<dbReference type="EMBL" id="JAAXLS010000072">
    <property type="protein sequence ID" value="NKQ58960.1"/>
    <property type="molecule type" value="Genomic_DNA"/>
</dbReference>
<proteinExistence type="predicted"/>
<name>A0ABX1JKE9_9PSEU</name>
<sequence length="155" mass="17806">MQTFLPYPDFTASARVLDTRRLGKQRVETLQVLRAITVEGYGWRHHPAAKMWRGYEEALTRYGLQMCEVWCAQGRADTCADKLREDLTRATGLTVVRTEPVLSEAGDMPKWLGDEDFHRSHQSALVRKDPGHYGRWFPGVPDDLPYLWPDSDRSA</sequence>
<dbReference type="InterPro" id="IPR004260">
    <property type="entry name" value="Pyr-dimer_DNA_glycosylase"/>
</dbReference>
<keyword evidence="2" id="KW-1185">Reference proteome</keyword>